<dbReference type="Proteomes" id="UP000177458">
    <property type="component" value="Unassembled WGS sequence"/>
</dbReference>
<evidence type="ECO:0000259" key="1">
    <source>
        <dbReference type="Pfam" id="PF02481"/>
    </source>
</evidence>
<accession>A0A1F4UX00</accession>
<protein>
    <recommendedName>
        <fullName evidence="1">Smf/DprA SLOG domain-containing protein</fullName>
    </recommendedName>
</protein>
<dbReference type="AlphaFoldDB" id="A0A1F4UX00"/>
<gene>
    <name evidence="2" type="ORF">A3A69_00775</name>
</gene>
<dbReference type="Gene3D" id="3.40.50.450">
    <property type="match status" value="1"/>
</dbReference>
<organism evidence="2 3">
    <name type="scientific">candidate division WWE3 bacterium RIFCSPLOWO2_01_FULL_37_15</name>
    <dbReference type="NCBI Taxonomy" id="1802622"/>
    <lineage>
        <taxon>Bacteria</taxon>
        <taxon>Katanobacteria</taxon>
    </lineage>
</organism>
<name>A0A1F4UX00_UNCKA</name>
<dbReference type="EMBL" id="MEVF01000021">
    <property type="protein sequence ID" value="OGC49478.1"/>
    <property type="molecule type" value="Genomic_DNA"/>
</dbReference>
<dbReference type="Pfam" id="PF02481">
    <property type="entry name" value="DNA_processg_A"/>
    <property type="match status" value="1"/>
</dbReference>
<dbReference type="GO" id="GO:0009294">
    <property type="term" value="P:DNA-mediated transformation"/>
    <property type="evidence" value="ECO:0007669"/>
    <property type="project" value="InterPro"/>
</dbReference>
<proteinExistence type="predicted"/>
<sequence length="169" mass="19066">MKKVAVAGTWRTLNQQMEEDVKKEVKYIIESGNSIVTGGALGVDYIATEETLSVNSDASKIKIFLPATLEIYARHYLKRAEEGVITREQAQLLISQLTKIRNLNINSIVENLTNEVVDHTTYRERINDIINDSDELIAFQANESNGTQYTIDKANQKGIPVKVYKYSIN</sequence>
<comment type="caution">
    <text evidence="2">The sequence shown here is derived from an EMBL/GenBank/DDBJ whole genome shotgun (WGS) entry which is preliminary data.</text>
</comment>
<reference evidence="2 3" key="1">
    <citation type="journal article" date="2016" name="Nat. Commun.">
        <title>Thousands of microbial genomes shed light on interconnected biogeochemical processes in an aquifer system.</title>
        <authorList>
            <person name="Anantharaman K."/>
            <person name="Brown C.T."/>
            <person name="Hug L.A."/>
            <person name="Sharon I."/>
            <person name="Castelle C.J."/>
            <person name="Probst A.J."/>
            <person name="Thomas B.C."/>
            <person name="Singh A."/>
            <person name="Wilkins M.J."/>
            <person name="Karaoz U."/>
            <person name="Brodie E.L."/>
            <person name="Williams K.H."/>
            <person name="Hubbard S.S."/>
            <person name="Banfield J.F."/>
        </authorList>
    </citation>
    <scope>NUCLEOTIDE SEQUENCE [LARGE SCALE GENOMIC DNA]</scope>
</reference>
<evidence type="ECO:0000313" key="3">
    <source>
        <dbReference type="Proteomes" id="UP000177458"/>
    </source>
</evidence>
<feature type="domain" description="Smf/DprA SLOG" evidence="1">
    <location>
        <begin position="2"/>
        <end position="166"/>
    </location>
</feature>
<evidence type="ECO:0000313" key="2">
    <source>
        <dbReference type="EMBL" id="OGC49478.1"/>
    </source>
</evidence>
<dbReference type="InterPro" id="IPR057666">
    <property type="entry name" value="DrpA_SLOG"/>
</dbReference>